<keyword evidence="1" id="KW-0812">Transmembrane</keyword>
<evidence type="ECO:0000313" key="2">
    <source>
        <dbReference type="EMBL" id="MDV2620694.1"/>
    </source>
</evidence>
<evidence type="ECO:0000256" key="1">
    <source>
        <dbReference type="SAM" id="Phobius"/>
    </source>
</evidence>
<proteinExistence type="predicted"/>
<accession>A0AAW8YF79</accession>
<dbReference type="GeneID" id="57366579"/>
<reference evidence="2" key="2">
    <citation type="submission" date="2023-10" db="EMBL/GenBank/DDBJ databases">
        <authorList>
            <person name="Khurajog B."/>
        </authorList>
    </citation>
    <scope>NUCLEOTIDE SEQUENCE</scope>
    <source>
        <strain evidence="2">BF9</strain>
    </source>
</reference>
<name>A0AAW8YF79_PEDAC</name>
<feature type="transmembrane region" description="Helical" evidence="1">
    <location>
        <begin position="37"/>
        <end position="59"/>
    </location>
</feature>
<dbReference type="AlphaFoldDB" id="A0AAW8YF79"/>
<dbReference type="Proteomes" id="UP001280897">
    <property type="component" value="Unassembled WGS sequence"/>
</dbReference>
<comment type="caution">
    <text evidence="2">The sequence shown here is derived from an EMBL/GenBank/DDBJ whole genome shotgun (WGS) entry which is preliminary data.</text>
</comment>
<dbReference type="EMBL" id="JAWJAV010000002">
    <property type="protein sequence ID" value="MDV2620694.1"/>
    <property type="molecule type" value="Genomic_DNA"/>
</dbReference>
<dbReference type="RefSeq" id="WP_036685494.1">
    <property type="nucleotide sequence ID" value="NZ_CP053421.1"/>
</dbReference>
<reference evidence="2" key="1">
    <citation type="journal article" date="2023" name="PeerJ">
        <title>Selection and evaluation of lactic acid bacteria from chicken feces in Thailand as potential probiotics.</title>
        <authorList>
            <person name="Khurajog B."/>
            <person name="Disastra Y."/>
            <person name="Lawwyne L.D."/>
            <person name="Sirichokchatchawan W."/>
            <person name="Niyomtham W."/>
            <person name="Yindee J."/>
            <person name="Hampson D.J."/>
            <person name="Prapasarakul N."/>
        </authorList>
    </citation>
    <scope>NUCLEOTIDE SEQUENCE</scope>
    <source>
        <strain evidence="2">BF9</strain>
    </source>
</reference>
<evidence type="ECO:0000313" key="3">
    <source>
        <dbReference type="Proteomes" id="UP001280897"/>
    </source>
</evidence>
<organism evidence="2 3">
    <name type="scientific">Pediococcus acidilactici</name>
    <dbReference type="NCBI Taxonomy" id="1254"/>
    <lineage>
        <taxon>Bacteria</taxon>
        <taxon>Bacillati</taxon>
        <taxon>Bacillota</taxon>
        <taxon>Bacilli</taxon>
        <taxon>Lactobacillales</taxon>
        <taxon>Lactobacillaceae</taxon>
        <taxon>Pediococcus</taxon>
        <taxon>Pediococcus acidilactici group</taxon>
    </lineage>
</organism>
<sequence>MRTNGIRELIAGLAIGSLIWLAAEGWGAERVSTTLQVSTWINFILALIAGLAIEVKIWLTGEVWWLEHVSTTLQENHGIRELIAG</sequence>
<keyword evidence="1" id="KW-0472">Membrane</keyword>
<gene>
    <name evidence="2" type="ORF">R0G89_02980</name>
</gene>
<protein>
    <submittedName>
        <fullName evidence="2">Uncharacterized protein</fullName>
    </submittedName>
</protein>
<keyword evidence="1" id="KW-1133">Transmembrane helix</keyword>